<proteinExistence type="predicted"/>
<keyword evidence="2" id="KW-0812">Transmembrane</keyword>
<keyword evidence="2" id="KW-0472">Membrane</keyword>
<feature type="compositionally biased region" description="Polar residues" evidence="1">
    <location>
        <begin position="247"/>
        <end position="257"/>
    </location>
</feature>
<evidence type="ECO:0000313" key="3">
    <source>
        <dbReference type="EMBL" id="KAI9256424.1"/>
    </source>
</evidence>
<name>A0AAD5JVG1_9FUNG</name>
<feature type="non-terminal residue" evidence="3">
    <location>
        <position position="1"/>
    </location>
</feature>
<reference evidence="3" key="1">
    <citation type="journal article" date="2022" name="IScience">
        <title>Evolution of zygomycete secretomes and the origins of terrestrial fungal ecologies.</title>
        <authorList>
            <person name="Chang Y."/>
            <person name="Wang Y."/>
            <person name="Mondo S."/>
            <person name="Ahrendt S."/>
            <person name="Andreopoulos W."/>
            <person name="Barry K."/>
            <person name="Beard J."/>
            <person name="Benny G.L."/>
            <person name="Blankenship S."/>
            <person name="Bonito G."/>
            <person name="Cuomo C."/>
            <person name="Desiro A."/>
            <person name="Gervers K.A."/>
            <person name="Hundley H."/>
            <person name="Kuo A."/>
            <person name="LaButti K."/>
            <person name="Lang B.F."/>
            <person name="Lipzen A."/>
            <person name="O'Donnell K."/>
            <person name="Pangilinan J."/>
            <person name="Reynolds N."/>
            <person name="Sandor L."/>
            <person name="Smith M.E."/>
            <person name="Tsang A."/>
            <person name="Grigoriev I.V."/>
            <person name="Stajich J.E."/>
            <person name="Spatafora J.W."/>
        </authorList>
    </citation>
    <scope>NUCLEOTIDE SEQUENCE</scope>
    <source>
        <strain evidence="3">RSA 2281</strain>
    </source>
</reference>
<feature type="compositionally biased region" description="Polar residues" evidence="1">
    <location>
        <begin position="87"/>
        <end position="109"/>
    </location>
</feature>
<feature type="region of interest" description="Disordered" evidence="1">
    <location>
        <begin position="228"/>
        <end position="267"/>
    </location>
</feature>
<feature type="compositionally biased region" description="Low complexity" evidence="1">
    <location>
        <begin position="67"/>
        <end position="78"/>
    </location>
</feature>
<feature type="region of interest" description="Disordered" evidence="1">
    <location>
        <begin position="46"/>
        <end position="109"/>
    </location>
</feature>
<feature type="compositionally biased region" description="Acidic residues" evidence="1">
    <location>
        <begin position="47"/>
        <end position="62"/>
    </location>
</feature>
<feature type="compositionally biased region" description="Basic and acidic residues" evidence="1">
    <location>
        <begin position="283"/>
        <end position="297"/>
    </location>
</feature>
<evidence type="ECO:0000256" key="2">
    <source>
        <dbReference type="SAM" id="Phobius"/>
    </source>
</evidence>
<accession>A0AAD5JVG1</accession>
<keyword evidence="2" id="KW-1133">Transmembrane helix</keyword>
<sequence>GELDQGAQILLYFLLLILFSFFLFFSLYSSCLLFFLVLYMSLRPENEPDENEPDENEPDEDEGGHHTATTASSPTGSSGKHHATPASAGTANDSNNTLPAAPSSDNSVPTSTIGPLTVALVVILVIITCFILHCARVRKRMNDEQRTQTINGWTSFLSQFKSQKSNIHKGEVTTINDMEQGITVPPPAAAAATATTTRGMTEKDSTNSGGTWRKPVKKRDYYDRAFHYRMSKPSPLPPCDPTEEQQEQYNNSPAQRGTSRKSKERQPSIVFSPGWIFAFSDKENETESKNSQKHLIDKGGGSGVVVANHDASTPLSPPESAHTSTTLSNTTITTIPTTSSKKNNDPNPERLCPHQVTVDRDLPSPSILLPLHKPHEKSPASNE</sequence>
<feature type="transmembrane region" description="Helical" evidence="2">
    <location>
        <begin position="113"/>
        <end position="135"/>
    </location>
</feature>
<keyword evidence="4" id="KW-1185">Reference proteome</keyword>
<dbReference type="Proteomes" id="UP001209540">
    <property type="component" value="Unassembled WGS sequence"/>
</dbReference>
<feature type="transmembrane region" description="Helical" evidence="2">
    <location>
        <begin position="12"/>
        <end position="39"/>
    </location>
</feature>
<evidence type="ECO:0000256" key="1">
    <source>
        <dbReference type="SAM" id="MobiDB-lite"/>
    </source>
</evidence>
<feature type="region of interest" description="Disordered" evidence="1">
    <location>
        <begin position="193"/>
        <end position="216"/>
    </location>
</feature>
<dbReference type="AlphaFoldDB" id="A0AAD5JVG1"/>
<feature type="compositionally biased region" description="Basic and acidic residues" evidence="1">
    <location>
        <begin position="342"/>
        <end position="362"/>
    </location>
</feature>
<organism evidence="3 4">
    <name type="scientific">Phascolomyces articulosus</name>
    <dbReference type="NCBI Taxonomy" id="60185"/>
    <lineage>
        <taxon>Eukaryota</taxon>
        <taxon>Fungi</taxon>
        <taxon>Fungi incertae sedis</taxon>
        <taxon>Mucoromycota</taxon>
        <taxon>Mucoromycotina</taxon>
        <taxon>Mucoromycetes</taxon>
        <taxon>Mucorales</taxon>
        <taxon>Lichtheimiaceae</taxon>
        <taxon>Phascolomyces</taxon>
    </lineage>
</organism>
<feature type="compositionally biased region" description="Low complexity" evidence="1">
    <location>
        <begin position="323"/>
        <end position="340"/>
    </location>
</feature>
<feature type="region of interest" description="Disordered" evidence="1">
    <location>
        <begin position="283"/>
        <end position="383"/>
    </location>
</feature>
<comment type="caution">
    <text evidence="3">The sequence shown here is derived from an EMBL/GenBank/DDBJ whole genome shotgun (WGS) entry which is preliminary data.</text>
</comment>
<reference evidence="3" key="2">
    <citation type="submission" date="2023-02" db="EMBL/GenBank/DDBJ databases">
        <authorList>
            <consortium name="DOE Joint Genome Institute"/>
            <person name="Mondo S.J."/>
            <person name="Chang Y."/>
            <person name="Wang Y."/>
            <person name="Ahrendt S."/>
            <person name="Andreopoulos W."/>
            <person name="Barry K."/>
            <person name="Beard J."/>
            <person name="Benny G.L."/>
            <person name="Blankenship S."/>
            <person name="Bonito G."/>
            <person name="Cuomo C."/>
            <person name="Desiro A."/>
            <person name="Gervers K.A."/>
            <person name="Hundley H."/>
            <person name="Kuo A."/>
            <person name="LaButti K."/>
            <person name="Lang B.F."/>
            <person name="Lipzen A."/>
            <person name="O'Donnell K."/>
            <person name="Pangilinan J."/>
            <person name="Reynolds N."/>
            <person name="Sandor L."/>
            <person name="Smith M.W."/>
            <person name="Tsang A."/>
            <person name="Grigoriev I.V."/>
            <person name="Stajich J.E."/>
            <person name="Spatafora J.W."/>
        </authorList>
    </citation>
    <scope>NUCLEOTIDE SEQUENCE</scope>
    <source>
        <strain evidence="3">RSA 2281</strain>
    </source>
</reference>
<dbReference type="Pfam" id="PF06679">
    <property type="entry name" value="DUF1180"/>
    <property type="match status" value="1"/>
</dbReference>
<gene>
    <name evidence="3" type="ORF">BDA99DRAFT_585237</name>
</gene>
<evidence type="ECO:0000313" key="4">
    <source>
        <dbReference type="Proteomes" id="UP001209540"/>
    </source>
</evidence>
<dbReference type="EMBL" id="JAIXMP010000021">
    <property type="protein sequence ID" value="KAI9256424.1"/>
    <property type="molecule type" value="Genomic_DNA"/>
</dbReference>
<protein>
    <submittedName>
        <fullName evidence="3">Uncharacterized protein</fullName>
    </submittedName>
</protein>